<dbReference type="OrthoDB" id="9784149at2"/>
<evidence type="ECO:0000256" key="3">
    <source>
        <dbReference type="ARBA" id="ARBA00012865"/>
    </source>
</evidence>
<dbReference type="EC" id="3.5.2.6" evidence="3"/>
<organism evidence="6 7">
    <name type="scientific">Luteimonas aestuarii</name>
    <dbReference type="NCBI Taxonomy" id="453837"/>
    <lineage>
        <taxon>Bacteria</taxon>
        <taxon>Pseudomonadati</taxon>
        <taxon>Pseudomonadota</taxon>
        <taxon>Gammaproteobacteria</taxon>
        <taxon>Lysobacterales</taxon>
        <taxon>Lysobacteraceae</taxon>
        <taxon>Luteimonas</taxon>
    </lineage>
</organism>
<evidence type="ECO:0000259" key="5">
    <source>
        <dbReference type="Pfam" id="PF13354"/>
    </source>
</evidence>
<dbReference type="PANTHER" id="PTHR35333:SF3">
    <property type="entry name" value="BETA-LACTAMASE-TYPE TRANSPEPTIDASE FOLD CONTAINING PROTEIN"/>
    <property type="match status" value="1"/>
</dbReference>
<dbReference type="AlphaFoldDB" id="A0A4R5TSY2"/>
<reference evidence="6 7" key="1">
    <citation type="submission" date="2019-03" db="EMBL/GenBank/DDBJ databases">
        <title>Luteimonas zhaokaii sp.nov., isolated from the rectal contents of Plateau pika in Yushu, Qinghai Province, China.</title>
        <authorList>
            <person name="Zhang G."/>
        </authorList>
    </citation>
    <scope>NUCLEOTIDE SEQUENCE [LARGE SCALE GENOMIC DNA]</scope>
    <source>
        <strain evidence="6 7">B9</strain>
    </source>
</reference>
<dbReference type="Gene3D" id="3.40.710.10">
    <property type="entry name" value="DD-peptidase/beta-lactamase superfamily"/>
    <property type="match status" value="1"/>
</dbReference>
<dbReference type="PRINTS" id="PR00118">
    <property type="entry name" value="BLACTAMASEA"/>
</dbReference>
<name>A0A4R5TSY2_9GAMM</name>
<evidence type="ECO:0000313" key="6">
    <source>
        <dbReference type="EMBL" id="TDK23740.1"/>
    </source>
</evidence>
<gene>
    <name evidence="6" type="primary">bla</name>
    <name evidence="6" type="ORF">E2F46_09405</name>
</gene>
<comment type="caution">
    <text evidence="6">The sequence shown here is derived from an EMBL/GenBank/DDBJ whole genome shotgun (WGS) entry which is preliminary data.</text>
</comment>
<dbReference type="InterPro" id="IPR045155">
    <property type="entry name" value="Beta-lactam_cat"/>
</dbReference>
<sequence>MPAPRPRRRHASLPPRHAYHGSRPPCATSRGMSLAGARMSMISLCRPSLPCLKRVASLALVALLLAAPLSQARERSSATPVALQREAERLAGQLRGSVGAAAIHVESGRSVFVDGDRAFPMASTMKLPVAVHILKQVDEGTLSLTQQVLLAPGDVYPQMGGPMDLHLTPGSAITVRDLLHMMITVSDNNATDLLLRLGGGTAAVDARMRALGIDGIRVDRYIWELLANYYGDAVASQATPLDAEGYGALAASDRDADERRRNMDAYNADPRDTATARAMATLLARLWRGELLSADSTQLLQAIMQATRTGGDRLRGALPPHTPVAHKTGTVGDMVNDVGVITLPDGRGHVVVVAFVQSDAPAATRAGTIAQLARAAHDYFLFVP</sequence>
<dbReference type="GO" id="GO:0046677">
    <property type="term" value="P:response to antibiotic"/>
    <property type="evidence" value="ECO:0007669"/>
    <property type="project" value="InterPro"/>
</dbReference>
<dbReference type="GO" id="GO:0030655">
    <property type="term" value="P:beta-lactam antibiotic catabolic process"/>
    <property type="evidence" value="ECO:0007669"/>
    <property type="project" value="InterPro"/>
</dbReference>
<dbReference type="SUPFAM" id="SSF56601">
    <property type="entry name" value="beta-lactamase/transpeptidase-like"/>
    <property type="match status" value="1"/>
</dbReference>
<protein>
    <recommendedName>
        <fullName evidence="3">beta-lactamase</fullName>
        <ecNumber evidence="3">3.5.2.6</ecNumber>
    </recommendedName>
</protein>
<evidence type="ECO:0000313" key="7">
    <source>
        <dbReference type="Proteomes" id="UP000294796"/>
    </source>
</evidence>
<proteinExistence type="inferred from homology"/>
<dbReference type="NCBIfam" id="NF033103">
    <property type="entry name" value="bla_class_A"/>
    <property type="match status" value="1"/>
</dbReference>
<evidence type="ECO:0000256" key="4">
    <source>
        <dbReference type="SAM" id="MobiDB-lite"/>
    </source>
</evidence>
<dbReference type="EMBL" id="SMTF01000006">
    <property type="protein sequence ID" value="TDK23740.1"/>
    <property type="molecule type" value="Genomic_DNA"/>
</dbReference>
<evidence type="ECO:0000256" key="1">
    <source>
        <dbReference type="ARBA" id="ARBA00001526"/>
    </source>
</evidence>
<dbReference type="Proteomes" id="UP000294796">
    <property type="component" value="Unassembled WGS sequence"/>
</dbReference>
<comment type="similarity">
    <text evidence="2">Belongs to the class-A beta-lactamase family.</text>
</comment>
<accession>A0A4R5TSY2</accession>
<dbReference type="GO" id="GO:0008800">
    <property type="term" value="F:beta-lactamase activity"/>
    <property type="evidence" value="ECO:0007669"/>
    <property type="project" value="UniProtKB-EC"/>
</dbReference>
<feature type="compositionally biased region" description="Basic residues" evidence="4">
    <location>
        <begin position="1"/>
        <end position="11"/>
    </location>
</feature>
<evidence type="ECO:0000256" key="2">
    <source>
        <dbReference type="ARBA" id="ARBA00009009"/>
    </source>
</evidence>
<feature type="domain" description="Beta-lactamase class A catalytic" evidence="5">
    <location>
        <begin position="102"/>
        <end position="353"/>
    </location>
</feature>
<dbReference type="PANTHER" id="PTHR35333">
    <property type="entry name" value="BETA-LACTAMASE"/>
    <property type="match status" value="1"/>
</dbReference>
<dbReference type="InterPro" id="IPR000871">
    <property type="entry name" value="Beta-lactam_class-A"/>
</dbReference>
<comment type="catalytic activity">
    <reaction evidence="1">
        <text>a beta-lactam + H2O = a substituted beta-amino acid</text>
        <dbReference type="Rhea" id="RHEA:20401"/>
        <dbReference type="ChEBI" id="CHEBI:15377"/>
        <dbReference type="ChEBI" id="CHEBI:35627"/>
        <dbReference type="ChEBI" id="CHEBI:140347"/>
        <dbReference type="EC" id="3.5.2.6"/>
    </reaction>
</comment>
<dbReference type="InterPro" id="IPR012338">
    <property type="entry name" value="Beta-lactam/transpept-like"/>
</dbReference>
<dbReference type="Pfam" id="PF13354">
    <property type="entry name" value="Beta-lactamase2"/>
    <property type="match status" value="1"/>
</dbReference>
<feature type="region of interest" description="Disordered" evidence="4">
    <location>
        <begin position="1"/>
        <end position="27"/>
    </location>
</feature>
<keyword evidence="7" id="KW-1185">Reference proteome</keyword>